<name>A0A089M6K5_9BACL</name>
<dbReference type="Proteomes" id="UP000029500">
    <property type="component" value="Chromosome"/>
</dbReference>
<keyword evidence="2" id="KW-1185">Reference proteome</keyword>
<accession>A0A089M6K5</accession>
<evidence type="ECO:0000313" key="1">
    <source>
        <dbReference type="EMBL" id="AIQ67153.1"/>
    </source>
</evidence>
<dbReference type="KEGG" id="pgm:PGRAT_05535"/>
<gene>
    <name evidence="1" type="ORF">PGRAT_05535</name>
</gene>
<organism evidence="1 2">
    <name type="scientific">Paenibacillus graminis</name>
    <dbReference type="NCBI Taxonomy" id="189425"/>
    <lineage>
        <taxon>Bacteria</taxon>
        <taxon>Bacillati</taxon>
        <taxon>Bacillota</taxon>
        <taxon>Bacilli</taxon>
        <taxon>Bacillales</taxon>
        <taxon>Paenibacillaceae</taxon>
        <taxon>Paenibacillus</taxon>
    </lineage>
</organism>
<sequence>MEKQRRKAVVGASAEVAAWRNNGRKAVVGASEVAAWRNNGRKAVVGVAGWVTAELVVPLISVGNPITAK</sequence>
<dbReference type="EMBL" id="CP009287">
    <property type="protein sequence ID" value="AIQ67153.1"/>
    <property type="molecule type" value="Genomic_DNA"/>
</dbReference>
<dbReference type="HOGENOM" id="CLU_2771947_0_0_9"/>
<proteinExistence type="predicted"/>
<reference evidence="1 2" key="1">
    <citation type="submission" date="2014-08" db="EMBL/GenBank/DDBJ databases">
        <title>Comparative genomics of the Paenibacillus odorifer group.</title>
        <authorList>
            <person name="den Bakker H.C."/>
            <person name="Tsai Y.-C."/>
            <person name="Martin N."/>
            <person name="Korlach J."/>
            <person name="Wiedmann M."/>
        </authorList>
    </citation>
    <scope>NUCLEOTIDE SEQUENCE [LARGE SCALE GENOMIC DNA]</scope>
    <source>
        <strain evidence="1 2">DSM 15220</strain>
    </source>
</reference>
<protein>
    <submittedName>
        <fullName evidence="1">Uncharacterized protein</fullName>
    </submittedName>
</protein>
<dbReference type="STRING" id="189425.PGRAT_05535"/>
<evidence type="ECO:0000313" key="2">
    <source>
        <dbReference type="Proteomes" id="UP000029500"/>
    </source>
</evidence>
<dbReference type="AlphaFoldDB" id="A0A089M6K5"/>